<dbReference type="AlphaFoldDB" id="A0A3B3T0A6"/>
<evidence type="ECO:0000259" key="2">
    <source>
        <dbReference type="Pfam" id="PF14977"/>
    </source>
</evidence>
<accession>A0A3B3T0A6</accession>
<feature type="region of interest" description="Disordered" evidence="1">
    <location>
        <begin position="13"/>
        <end position="35"/>
    </location>
</feature>
<organism evidence="3 4">
    <name type="scientific">Paramormyrops kingsleyae</name>
    <dbReference type="NCBI Taxonomy" id="1676925"/>
    <lineage>
        <taxon>Eukaryota</taxon>
        <taxon>Metazoa</taxon>
        <taxon>Chordata</taxon>
        <taxon>Craniata</taxon>
        <taxon>Vertebrata</taxon>
        <taxon>Euteleostomi</taxon>
        <taxon>Actinopterygii</taxon>
        <taxon>Neopterygii</taxon>
        <taxon>Teleostei</taxon>
        <taxon>Osteoglossocephala</taxon>
        <taxon>Osteoglossomorpha</taxon>
        <taxon>Osteoglossiformes</taxon>
        <taxon>Mormyridae</taxon>
        <taxon>Paramormyrops</taxon>
    </lineage>
</organism>
<feature type="region of interest" description="Disordered" evidence="1">
    <location>
        <begin position="743"/>
        <end position="776"/>
    </location>
</feature>
<protein>
    <recommendedName>
        <fullName evidence="2">FAM194 C-terminal domain-containing protein</fullName>
    </recommendedName>
</protein>
<dbReference type="Proteomes" id="UP000261540">
    <property type="component" value="Unplaced"/>
</dbReference>
<reference evidence="3" key="2">
    <citation type="submission" date="2025-09" db="UniProtKB">
        <authorList>
            <consortium name="Ensembl"/>
        </authorList>
    </citation>
    <scope>IDENTIFICATION</scope>
</reference>
<keyword evidence="4" id="KW-1185">Reference proteome</keyword>
<dbReference type="InterPro" id="IPR029281">
    <property type="entry name" value="FAM194_C"/>
</dbReference>
<dbReference type="PANTHER" id="PTHR23093:SF16">
    <property type="entry name" value="FAM194 C-TERMINAL DOMAIN-CONTAINING PROTEIN"/>
    <property type="match status" value="1"/>
</dbReference>
<evidence type="ECO:0000313" key="3">
    <source>
        <dbReference type="Ensembl" id="ENSPKIP00000036309.1"/>
    </source>
</evidence>
<evidence type="ECO:0000256" key="1">
    <source>
        <dbReference type="SAM" id="MobiDB-lite"/>
    </source>
</evidence>
<dbReference type="STRING" id="1676925.ENSPKIP00000036309"/>
<dbReference type="Pfam" id="PF14977">
    <property type="entry name" value="FAM194"/>
    <property type="match status" value="1"/>
</dbReference>
<feature type="domain" description="FAM194 C-terminal" evidence="2">
    <location>
        <begin position="172"/>
        <end position="312"/>
    </location>
</feature>
<dbReference type="PANTHER" id="PTHR23093">
    <property type="entry name" value="SIMILAR TO CHROMOSOME 3 OPEN READING FRAME 20"/>
    <property type="match status" value="1"/>
</dbReference>
<reference evidence="3" key="1">
    <citation type="submission" date="2025-08" db="UniProtKB">
        <authorList>
            <consortium name="Ensembl"/>
        </authorList>
    </citation>
    <scope>IDENTIFICATION</scope>
</reference>
<dbReference type="GeneTree" id="ENSGT00940000153655"/>
<name>A0A3B3T0A6_9TELE</name>
<dbReference type="Ensembl" id="ENSPKIT00000017253.1">
    <property type="protein sequence ID" value="ENSPKIP00000036309.1"/>
    <property type="gene ID" value="ENSPKIG00000014922.1"/>
</dbReference>
<proteinExistence type="predicted"/>
<evidence type="ECO:0000313" key="4">
    <source>
        <dbReference type="Proteomes" id="UP000261540"/>
    </source>
</evidence>
<sequence>MRGRKEHNLKAALAAAEPSVDARQTDGLQVKTKNRKTAEKLREEIVLESPCLQNKQTNAKAHSSESTEVPTTISFSISSALCSDQGWLIYPEPPPRDDPDWQAQCQWVVERLQPVVKAIKEQTAELKERGLTKSLVLRHYGDDRKRAVVGCRRGGVSFSGPPPLPQIVQEEPSLPKLHYRTDDGTSFIYYPSGRVAVCQTPSGLLCGGFYTNVFGDTPEQDVLATFTALGCGSVTHPLSGTVMATWNQRGGFMCDPNGAVKKEWIWGLRTSSNDPIRIQVTELISLRVRSPASATLWFRGPQESVQLSITPPSGVKSLVAVRPAEGVTTEVTNCQMNRVAQRGGQMEQELRRLRRRAGSIVDCWLEHYRVTVGLKVSESPCRTLLKQQLPSAALTSISAAGTEVPYSEQPLGGSAEGHMTTHHQSAPANSIRWDLPICTPLARRLKTPWDEKRGEARYVREAGPLRVYSNVMLDLLLTPRSPEMPRPSPVLPDLSVPCPSLLRATLLGHEGCRLCPCSAHRMPLLTDLEYDAFVSSQALRRQQILIVYVAAAQNPWSASAEAALEEMYRRRNKNRSMPCAQVQLHPFKQPDHLLESDSSFAYSNEVVRLQCSCVTALLACILRGKILVFFTCLALHSVVYASPHVKYTATLTRTLLLQCYLDPFRMVKYTTHATDSPSVSQPSLLQQRHNVAPGMIMMYIGGKLLFADYITDDGRCSSEDLQKQMARTLEAYRRGHCLPPDYRFSPQVGRPRGRGCQSYYAGAGSGPGRGSDSARE</sequence>